<feature type="domain" description="Nitroreductase" evidence="9">
    <location>
        <begin position="16"/>
        <end position="170"/>
    </location>
</feature>
<dbReference type="RefSeq" id="WP_119533796.1">
    <property type="nucleotide sequence ID" value="NZ_QXTF01000004.1"/>
</dbReference>
<name>A0A418PYU6_9SPHN</name>
<dbReference type="OrthoDB" id="9804207at2"/>
<evidence type="ECO:0000256" key="2">
    <source>
        <dbReference type="ARBA" id="ARBA00022630"/>
    </source>
</evidence>
<dbReference type="PIRSF" id="PIRSF000232">
    <property type="entry name" value="YdjA"/>
    <property type="match status" value="1"/>
</dbReference>
<keyword evidence="6 7" id="KW-0520">NAD</keyword>
<keyword evidence="5 7" id="KW-0560">Oxidoreductase</keyword>
<evidence type="ECO:0000256" key="7">
    <source>
        <dbReference type="PIRNR" id="PIRNR000232"/>
    </source>
</evidence>
<dbReference type="Gene3D" id="3.40.109.10">
    <property type="entry name" value="NADH Oxidase"/>
    <property type="match status" value="1"/>
</dbReference>
<feature type="binding site" evidence="8">
    <location>
        <position position="43"/>
    </location>
    <ligand>
        <name>FMN</name>
        <dbReference type="ChEBI" id="CHEBI:58210"/>
        <note>ligand shared between dimeric partners</note>
    </ligand>
</feature>
<dbReference type="Proteomes" id="UP000285023">
    <property type="component" value="Unassembled WGS sequence"/>
</dbReference>
<dbReference type="InterPro" id="IPR000415">
    <property type="entry name" value="Nitroreductase-like"/>
</dbReference>
<comment type="caution">
    <text evidence="10">The sequence shown here is derived from an EMBL/GenBank/DDBJ whole genome shotgun (WGS) entry which is preliminary data.</text>
</comment>
<dbReference type="EMBL" id="QXTF01000004">
    <property type="protein sequence ID" value="RIX27142.1"/>
    <property type="molecule type" value="Genomic_DNA"/>
</dbReference>
<comment type="similarity">
    <text evidence="1 7">Belongs to the nitroreductase family.</text>
</comment>
<keyword evidence="2 7" id="KW-0285">Flavoprotein</keyword>
<dbReference type="EC" id="1.-.-.-" evidence="7"/>
<reference evidence="10 11" key="1">
    <citation type="submission" date="2018-09" db="EMBL/GenBank/DDBJ databases">
        <title>Sphingomonas sp. DAC4.</title>
        <authorList>
            <person name="Seo T."/>
        </authorList>
    </citation>
    <scope>NUCLEOTIDE SEQUENCE [LARGE SCALE GENOMIC DNA]</scope>
    <source>
        <strain evidence="10 11">DAC4</strain>
    </source>
</reference>
<comment type="cofactor">
    <cofactor evidence="8">
        <name>FMN</name>
        <dbReference type="ChEBI" id="CHEBI:58210"/>
    </cofactor>
    <text evidence="8">Binds 1 FMN per subunit.</text>
</comment>
<dbReference type="CDD" id="cd02135">
    <property type="entry name" value="YdjA-like"/>
    <property type="match status" value="1"/>
</dbReference>
<dbReference type="InterPro" id="IPR029479">
    <property type="entry name" value="Nitroreductase"/>
</dbReference>
<gene>
    <name evidence="10" type="ORF">D3M59_10985</name>
</gene>
<evidence type="ECO:0000256" key="8">
    <source>
        <dbReference type="PIRSR" id="PIRSR000232-1"/>
    </source>
</evidence>
<dbReference type="PANTHER" id="PTHR43821:SF1">
    <property type="entry name" value="NAD(P)H NITROREDUCTASE YDJA-RELATED"/>
    <property type="match status" value="1"/>
</dbReference>
<dbReference type="AlphaFoldDB" id="A0A418PYU6"/>
<evidence type="ECO:0000259" key="9">
    <source>
        <dbReference type="Pfam" id="PF00881"/>
    </source>
</evidence>
<feature type="binding site" description="in other chain" evidence="8">
    <location>
        <begin position="16"/>
        <end position="18"/>
    </location>
    <ligand>
        <name>FMN</name>
        <dbReference type="ChEBI" id="CHEBI:58210"/>
        <note>ligand shared between dimeric partners</note>
    </ligand>
</feature>
<evidence type="ECO:0000256" key="1">
    <source>
        <dbReference type="ARBA" id="ARBA00007118"/>
    </source>
</evidence>
<dbReference type="PANTHER" id="PTHR43821">
    <property type="entry name" value="NAD(P)H NITROREDUCTASE YDJA-RELATED"/>
    <property type="match status" value="1"/>
</dbReference>
<evidence type="ECO:0000256" key="5">
    <source>
        <dbReference type="ARBA" id="ARBA00023002"/>
    </source>
</evidence>
<dbReference type="GO" id="GO:0016491">
    <property type="term" value="F:oxidoreductase activity"/>
    <property type="evidence" value="ECO:0007669"/>
    <property type="project" value="UniProtKB-UniRule"/>
</dbReference>
<dbReference type="SUPFAM" id="SSF55469">
    <property type="entry name" value="FMN-dependent nitroreductase-like"/>
    <property type="match status" value="1"/>
</dbReference>
<keyword evidence="3 7" id="KW-0288">FMN</keyword>
<keyword evidence="4 7" id="KW-0521">NADP</keyword>
<keyword evidence="11" id="KW-1185">Reference proteome</keyword>
<feature type="binding site" evidence="8">
    <location>
        <position position="47"/>
    </location>
    <ligand>
        <name>FMN</name>
        <dbReference type="ChEBI" id="CHEBI:58210"/>
        <note>ligand shared between dimeric partners</note>
    </ligand>
</feature>
<dbReference type="InterPro" id="IPR026021">
    <property type="entry name" value="YdjA-like"/>
</dbReference>
<evidence type="ECO:0000256" key="6">
    <source>
        <dbReference type="ARBA" id="ARBA00023027"/>
    </source>
</evidence>
<dbReference type="Pfam" id="PF00881">
    <property type="entry name" value="Nitroreductase"/>
    <property type="match status" value="1"/>
</dbReference>
<dbReference type="InterPro" id="IPR052530">
    <property type="entry name" value="NAD(P)H_nitroreductase"/>
</dbReference>
<organism evidence="10 11">
    <name type="scientific">Sphingomonas edaphi</name>
    <dbReference type="NCBI Taxonomy" id="2315689"/>
    <lineage>
        <taxon>Bacteria</taxon>
        <taxon>Pseudomonadati</taxon>
        <taxon>Pseudomonadota</taxon>
        <taxon>Alphaproteobacteria</taxon>
        <taxon>Sphingomonadales</taxon>
        <taxon>Sphingomonadaceae</taxon>
        <taxon>Sphingomonas</taxon>
    </lineage>
</organism>
<evidence type="ECO:0000256" key="3">
    <source>
        <dbReference type="ARBA" id="ARBA00022643"/>
    </source>
</evidence>
<feature type="binding site" description="in other chain" evidence="8">
    <location>
        <begin position="141"/>
        <end position="143"/>
    </location>
    <ligand>
        <name>FMN</name>
        <dbReference type="ChEBI" id="CHEBI:58210"/>
        <note>ligand shared between dimeric partners</note>
    </ligand>
</feature>
<proteinExistence type="inferred from homology"/>
<evidence type="ECO:0000313" key="11">
    <source>
        <dbReference type="Proteomes" id="UP000285023"/>
    </source>
</evidence>
<evidence type="ECO:0000313" key="10">
    <source>
        <dbReference type="EMBL" id="RIX27142.1"/>
    </source>
</evidence>
<protein>
    <recommendedName>
        <fullName evidence="7">Putative NAD(P)H nitroreductase</fullName>
        <ecNumber evidence="7">1.-.-.-</ecNumber>
    </recommendedName>
</protein>
<evidence type="ECO:0000256" key="4">
    <source>
        <dbReference type="ARBA" id="ARBA00022857"/>
    </source>
</evidence>
<sequence length="197" mass="21873">MTLNDRSSALALLQTRRSGRPRDMVAPGPSETELQQILTIATRTPDHGKLAPWRFVIVGPRQRQALADLLARALPEHDPEANAAHYAKALEFAHQAPTLVVAISAPVKEHKIPVWEQELSCGAVAMNLLHATHALGYVGGWITGWAAYSPRVRNAFCRPDERIAGFLFLGSPRIPLEERPRPALSDLVREWQPPEYD</sequence>
<accession>A0A418PYU6</accession>